<accession>A0A1G1TMP2</accession>
<dbReference type="EMBL" id="MDZA01000011">
    <property type="protein sequence ID" value="OGX92141.1"/>
    <property type="molecule type" value="Genomic_DNA"/>
</dbReference>
<dbReference type="RefSeq" id="WP_125916375.1">
    <property type="nucleotide sequence ID" value="NZ_MDZA01000011.1"/>
</dbReference>
<evidence type="ECO:0000313" key="2">
    <source>
        <dbReference type="EMBL" id="OGX92141.1"/>
    </source>
</evidence>
<evidence type="ECO:0000313" key="3">
    <source>
        <dbReference type="Proteomes" id="UP000177506"/>
    </source>
</evidence>
<proteinExistence type="predicted"/>
<sequence length="111" mass="11619">MQNSIFSKLNTAQLLPTRLGGKALWRQLLLCCALGLAASAQASPVAAGADKPSKAIGSNEKVIICHNGHDISVSVSASQAHLDHGDQLGSCSGDVPVILARNTNQHRIARR</sequence>
<organism evidence="2 3">
    <name type="scientific">Hymenobacter coccineus</name>
    <dbReference type="NCBI Taxonomy" id="1908235"/>
    <lineage>
        <taxon>Bacteria</taxon>
        <taxon>Pseudomonadati</taxon>
        <taxon>Bacteroidota</taxon>
        <taxon>Cytophagia</taxon>
        <taxon>Cytophagales</taxon>
        <taxon>Hymenobacteraceae</taxon>
        <taxon>Hymenobacter</taxon>
    </lineage>
</organism>
<feature type="signal peptide" evidence="1">
    <location>
        <begin position="1"/>
        <end position="42"/>
    </location>
</feature>
<name>A0A1G1TMP2_9BACT</name>
<reference evidence="2 3" key="1">
    <citation type="submission" date="2016-08" db="EMBL/GenBank/DDBJ databases">
        <title>Hymenobacter coccineus sp. nov., Hymenobacter lapidarius sp. nov. and Hymenobacter glacialis sp. nov., isolated from Antarctic soil.</title>
        <authorList>
            <person name="Sedlacek I."/>
            <person name="Kralova S."/>
            <person name="Kyrova K."/>
            <person name="Maslanova I."/>
            <person name="Stankova E."/>
            <person name="Vrbovska V."/>
            <person name="Nemec M."/>
            <person name="Bartak M."/>
            <person name="Svec P."/>
            <person name="Busse H.-J."/>
            <person name="Pantucek R."/>
        </authorList>
    </citation>
    <scope>NUCLEOTIDE SEQUENCE [LARGE SCALE GENOMIC DNA]</scope>
    <source>
        <strain evidence="2 3">CCM 8649</strain>
    </source>
</reference>
<dbReference type="AlphaFoldDB" id="A0A1G1TMP2"/>
<comment type="caution">
    <text evidence="2">The sequence shown here is derived from an EMBL/GenBank/DDBJ whole genome shotgun (WGS) entry which is preliminary data.</text>
</comment>
<dbReference type="Proteomes" id="UP000177506">
    <property type="component" value="Unassembled WGS sequence"/>
</dbReference>
<feature type="chain" id="PRO_5009579816" evidence="1">
    <location>
        <begin position="43"/>
        <end position="111"/>
    </location>
</feature>
<dbReference type="OrthoDB" id="5377264at2"/>
<gene>
    <name evidence="2" type="ORF">BEN49_03670</name>
</gene>
<keyword evidence="1" id="KW-0732">Signal</keyword>
<protein>
    <submittedName>
        <fullName evidence="2">Uncharacterized protein</fullName>
    </submittedName>
</protein>
<evidence type="ECO:0000256" key="1">
    <source>
        <dbReference type="SAM" id="SignalP"/>
    </source>
</evidence>
<keyword evidence="3" id="KW-1185">Reference proteome</keyword>